<evidence type="ECO:0000256" key="3">
    <source>
        <dbReference type="ARBA" id="ARBA00023134"/>
    </source>
</evidence>
<dbReference type="Pfam" id="PF00091">
    <property type="entry name" value="Tubulin"/>
    <property type="match status" value="1"/>
</dbReference>
<feature type="domain" description="Tubulin/FtsZ GTPase" evidence="8">
    <location>
        <begin position="12"/>
        <end position="205"/>
    </location>
</feature>
<dbReference type="PANTHER" id="PTHR30314:SF3">
    <property type="entry name" value="MITOCHONDRIAL DIVISION PROTEIN FSZA"/>
    <property type="match status" value="1"/>
</dbReference>
<sequence>MLIKPKAGQPAKIKVVGIGGGGGNAISTMVLEEDIQGVEFIALNTDAQALLKTKADVKIQIGENLTKGLGSGGDPEIGLKAAEESRDKIKEAVDGADMVFIACGEGGGTGTGAAPVVAEIVKEINTLVVAVVTRPFNFEGSRRKVAADDGITKLKDKVDTLIIIPNQKVLEIIDNKVSVTQAFKKIDSILHQGVKGIAELITTPGLINVDFADVRSIMKDAGTALMGIGVGSGDKRTGIAIKQAISSPLLETSIEGAKGVLFNIVGGPDLSMLEVDEAASIISKIVDSDAEIIFGAVIDEKMMDQVKITVIATKFDENRLRLLRLQNRSTSMLQDESEEDDLEDFIVAKKDINKEQKKVDVNSKDIEDDNSGSDLADTEFDVPTFLRRK</sequence>
<dbReference type="GO" id="GO:0005525">
    <property type="term" value="F:GTP binding"/>
    <property type="evidence" value="ECO:0007669"/>
    <property type="project" value="UniProtKB-UniRule"/>
</dbReference>
<feature type="region of interest" description="Disordered" evidence="7">
    <location>
        <begin position="356"/>
        <end position="377"/>
    </location>
</feature>
<feature type="binding site" evidence="4">
    <location>
        <position position="139"/>
    </location>
    <ligand>
        <name>GTP</name>
        <dbReference type="ChEBI" id="CHEBI:37565"/>
    </ligand>
</feature>
<gene>
    <name evidence="4" type="primary">ftsZ</name>
    <name evidence="10" type="ORF">A3H78_01765</name>
</gene>
<dbReference type="InterPro" id="IPR008280">
    <property type="entry name" value="Tub_FtsZ_C"/>
</dbReference>
<dbReference type="GO" id="GO:0043093">
    <property type="term" value="P:FtsZ-dependent cytokinesis"/>
    <property type="evidence" value="ECO:0007669"/>
    <property type="project" value="UniProtKB-UniRule"/>
</dbReference>
<dbReference type="InterPro" id="IPR018316">
    <property type="entry name" value="Tubulin/FtsZ_2-layer-sand-dom"/>
</dbReference>
<dbReference type="HAMAP" id="MF_00909">
    <property type="entry name" value="FtsZ"/>
    <property type="match status" value="1"/>
</dbReference>
<organism evidence="10 11">
    <name type="scientific">Candidatus Roizmanbacteria bacterium RIFCSPLOWO2_02_FULL_36_11</name>
    <dbReference type="NCBI Taxonomy" id="1802071"/>
    <lineage>
        <taxon>Bacteria</taxon>
        <taxon>Candidatus Roizmaniibacteriota</taxon>
    </lineage>
</organism>
<dbReference type="Proteomes" id="UP000177418">
    <property type="component" value="Unassembled WGS sequence"/>
</dbReference>
<evidence type="ECO:0000313" key="10">
    <source>
        <dbReference type="EMBL" id="OGK54592.1"/>
    </source>
</evidence>
<feature type="binding site" evidence="4">
    <location>
        <position position="187"/>
    </location>
    <ligand>
        <name>GTP</name>
        <dbReference type="ChEBI" id="CHEBI:37565"/>
    </ligand>
</feature>
<comment type="similarity">
    <text evidence="1 4 6">Belongs to the FtsZ family.</text>
</comment>
<dbReference type="SMART" id="SM00865">
    <property type="entry name" value="Tubulin_C"/>
    <property type="match status" value="1"/>
</dbReference>
<dbReference type="InterPro" id="IPR036525">
    <property type="entry name" value="Tubulin/FtsZ_GTPase_sf"/>
</dbReference>
<name>A0A1F7JG93_9BACT</name>
<comment type="subunit">
    <text evidence="4">Homodimer. Polymerizes to form a dynamic ring structure in a strictly GTP-dependent manner. Interacts directly with several other division proteins.</text>
</comment>
<dbReference type="PROSITE" id="PS01135">
    <property type="entry name" value="FTSZ_2"/>
    <property type="match status" value="1"/>
</dbReference>
<evidence type="ECO:0000259" key="8">
    <source>
        <dbReference type="SMART" id="SM00864"/>
    </source>
</evidence>
<feature type="binding site" evidence="4">
    <location>
        <begin position="108"/>
        <end position="110"/>
    </location>
    <ligand>
        <name>GTP</name>
        <dbReference type="ChEBI" id="CHEBI:37565"/>
    </ligand>
</feature>
<accession>A0A1F7JG93</accession>
<keyword evidence="4 6" id="KW-0132">Cell division</keyword>
<dbReference type="NCBIfam" id="TIGR00065">
    <property type="entry name" value="ftsZ"/>
    <property type="match status" value="1"/>
</dbReference>
<dbReference type="Gene3D" id="3.40.50.1440">
    <property type="entry name" value="Tubulin/FtsZ, GTPase domain"/>
    <property type="match status" value="1"/>
</dbReference>
<dbReference type="InterPro" id="IPR020805">
    <property type="entry name" value="Cell_div_FtsZ_CS"/>
</dbReference>
<dbReference type="GO" id="GO:0000917">
    <property type="term" value="P:division septum assembly"/>
    <property type="evidence" value="ECO:0007669"/>
    <property type="project" value="UniProtKB-KW"/>
</dbReference>
<feature type="domain" description="Tubulin/FtsZ 2-layer sandwich" evidence="9">
    <location>
        <begin position="207"/>
        <end position="324"/>
    </location>
</feature>
<dbReference type="SUPFAM" id="SSF55307">
    <property type="entry name" value="Tubulin C-terminal domain-like"/>
    <property type="match status" value="1"/>
</dbReference>
<evidence type="ECO:0000256" key="2">
    <source>
        <dbReference type="ARBA" id="ARBA00022741"/>
    </source>
</evidence>
<feature type="binding site" evidence="4">
    <location>
        <position position="143"/>
    </location>
    <ligand>
        <name>GTP</name>
        <dbReference type="ChEBI" id="CHEBI:37565"/>
    </ligand>
</feature>
<dbReference type="SUPFAM" id="SSF52490">
    <property type="entry name" value="Tubulin nucleotide-binding domain-like"/>
    <property type="match status" value="1"/>
</dbReference>
<dbReference type="FunFam" id="3.40.50.1440:FF:000001">
    <property type="entry name" value="Cell division protein FtsZ"/>
    <property type="match status" value="1"/>
</dbReference>
<dbReference type="Pfam" id="PF12327">
    <property type="entry name" value="FtsZ_C"/>
    <property type="match status" value="1"/>
</dbReference>
<keyword evidence="2 4" id="KW-0547">Nucleotide-binding</keyword>
<evidence type="ECO:0000313" key="11">
    <source>
        <dbReference type="Proteomes" id="UP000177418"/>
    </source>
</evidence>
<dbReference type="CDD" id="cd02201">
    <property type="entry name" value="FtsZ_type1"/>
    <property type="match status" value="1"/>
</dbReference>
<evidence type="ECO:0000256" key="6">
    <source>
        <dbReference type="RuleBase" id="RU000631"/>
    </source>
</evidence>
<dbReference type="PANTHER" id="PTHR30314">
    <property type="entry name" value="CELL DIVISION PROTEIN FTSZ-RELATED"/>
    <property type="match status" value="1"/>
</dbReference>
<dbReference type="InterPro" id="IPR024757">
    <property type="entry name" value="FtsZ_C"/>
</dbReference>
<dbReference type="AlphaFoldDB" id="A0A1F7JG93"/>
<dbReference type="GO" id="GO:0032153">
    <property type="term" value="C:cell division site"/>
    <property type="evidence" value="ECO:0007669"/>
    <property type="project" value="UniProtKB-UniRule"/>
</dbReference>
<protein>
    <recommendedName>
        <fullName evidence="4 5">Cell division protein FtsZ</fullName>
    </recommendedName>
</protein>
<keyword evidence="4" id="KW-0963">Cytoplasm</keyword>
<feature type="compositionally biased region" description="Basic and acidic residues" evidence="7">
    <location>
        <begin position="356"/>
        <end position="365"/>
    </location>
</feature>
<dbReference type="InterPro" id="IPR000158">
    <property type="entry name" value="Cell_div_FtsZ"/>
</dbReference>
<evidence type="ECO:0000259" key="9">
    <source>
        <dbReference type="SMART" id="SM00865"/>
    </source>
</evidence>
<evidence type="ECO:0000256" key="1">
    <source>
        <dbReference type="ARBA" id="ARBA00009690"/>
    </source>
</evidence>
<keyword evidence="4 6" id="KW-0717">Septation</keyword>
<feature type="compositionally biased region" description="Acidic residues" evidence="7">
    <location>
        <begin position="366"/>
        <end position="377"/>
    </location>
</feature>
<dbReference type="InterPro" id="IPR003008">
    <property type="entry name" value="Tubulin_FtsZ_GTPase"/>
</dbReference>
<dbReference type="PRINTS" id="PR00423">
    <property type="entry name" value="CELLDVISFTSZ"/>
</dbReference>
<comment type="subcellular location">
    <subcellularLocation>
        <location evidence="4">Cytoplasm</location>
    </subcellularLocation>
    <text evidence="4">Assembles at midcell at the inner surface of the cytoplasmic membrane.</text>
</comment>
<comment type="function">
    <text evidence="4 6">Essential cell division protein that forms a contractile ring structure (Z ring) at the future cell division site. The regulation of the ring assembly controls the timing and the location of cell division. One of the functions of the FtsZ ring is to recruit other cell division proteins to the septum to produce a new cell wall between the dividing cells. Binds GTP and shows GTPase activity.</text>
</comment>
<comment type="caution">
    <text evidence="10">The sequence shown here is derived from an EMBL/GenBank/DDBJ whole genome shotgun (WGS) entry which is preliminary data.</text>
</comment>
<dbReference type="GO" id="GO:0003924">
    <property type="term" value="F:GTPase activity"/>
    <property type="evidence" value="ECO:0007669"/>
    <property type="project" value="UniProtKB-UniRule"/>
</dbReference>
<dbReference type="InterPro" id="IPR045061">
    <property type="entry name" value="FtsZ/CetZ"/>
</dbReference>
<dbReference type="EMBL" id="MGAV01000014">
    <property type="protein sequence ID" value="OGK54592.1"/>
    <property type="molecule type" value="Genomic_DNA"/>
</dbReference>
<dbReference type="PROSITE" id="PS01134">
    <property type="entry name" value="FTSZ_1"/>
    <property type="match status" value="1"/>
</dbReference>
<reference evidence="10 11" key="1">
    <citation type="journal article" date="2016" name="Nat. Commun.">
        <title>Thousands of microbial genomes shed light on interconnected biogeochemical processes in an aquifer system.</title>
        <authorList>
            <person name="Anantharaman K."/>
            <person name="Brown C.T."/>
            <person name="Hug L.A."/>
            <person name="Sharon I."/>
            <person name="Castelle C.J."/>
            <person name="Probst A.J."/>
            <person name="Thomas B.C."/>
            <person name="Singh A."/>
            <person name="Wilkins M.J."/>
            <person name="Karaoz U."/>
            <person name="Brodie E.L."/>
            <person name="Williams K.H."/>
            <person name="Hubbard S.S."/>
            <person name="Banfield J.F."/>
        </authorList>
    </citation>
    <scope>NUCLEOTIDE SEQUENCE [LARGE SCALE GENOMIC DNA]</scope>
</reference>
<evidence type="ECO:0000256" key="5">
    <source>
        <dbReference type="NCBIfam" id="TIGR00065"/>
    </source>
</evidence>
<dbReference type="InterPro" id="IPR037103">
    <property type="entry name" value="Tubulin/FtsZ-like_C"/>
</dbReference>
<dbReference type="Gene3D" id="3.30.1330.20">
    <property type="entry name" value="Tubulin/FtsZ, C-terminal domain"/>
    <property type="match status" value="1"/>
</dbReference>
<keyword evidence="4 6" id="KW-0131">Cell cycle</keyword>
<proteinExistence type="inferred from homology"/>
<dbReference type="SMART" id="SM00864">
    <property type="entry name" value="Tubulin"/>
    <property type="match status" value="1"/>
</dbReference>
<feature type="binding site" evidence="4">
    <location>
        <begin position="20"/>
        <end position="24"/>
    </location>
    <ligand>
        <name>GTP</name>
        <dbReference type="ChEBI" id="CHEBI:37565"/>
    </ligand>
</feature>
<evidence type="ECO:0000256" key="7">
    <source>
        <dbReference type="SAM" id="MobiDB-lite"/>
    </source>
</evidence>
<dbReference type="GO" id="GO:0051258">
    <property type="term" value="P:protein polymerization"/>
    <property type="evidence" value="ECO:0007669"/>
    <property type="project" value="UniProtKB-UniRule"/>
</dbReference>
<evidence type="ECO:0000256" key="4">
    <source>
        <dbReference type="HAMAP-Rule" id="MF_00909"/>
    </source>
</evidence>
<dbReference type="GO" id="GO:0005737">
    <property type="term" value="C:cytoplasm"/>
    <property type="evidence" value="ECO:0007669"/>
    <property type="project" value="UniProtKB-SubCell"/>
</dbReference>
<keyword evidence="3 4" id="KW-0342">GTP-binding</keyword>